<proteinExistence type="predicted"/>
<evidence type="ECO:0000313" key="4">
    <source>
        <dbReference type="EMBL" id="CDJ61422.1"/>
    </source>
</evidence>
<dbReference type="OrthoDB" id="351959at2759"/>
<reference evidence="4" key="1">
    <citation type="submission" date="2013-10" db="EMBL/GenBank/DDBJ databases">
        <title>Genomic analysis of the causative agents of coccidiosis in chickens.</title>
        <authorList>
            <person name="Reid A.J."/>
            <person name="Blake D."/>
            <person name="Billington K."/>
            <person name="Browne H."/>
            <person name="Dunn M."/>
            <person name="Hung S."/>
            <person name="Kawahara F."/>
            <person name="Miranda-Saavedra D."/>
            <person name="Mourier T."/>
            <person name="Nagra H."/>
            <person name="Otto T.D."/>
            <person name="Rawlings N."/>
            <person name="Sanchez A."/>
            <person name="Sanders M."/>
            <person name="Subramaniam C."/>
            <person name="Tay Y."/>
            <person name="Dear P."/>
            <person name="Doerig C."/>
            <person name="Gruber A."/>
            <person name="Parkinson J."/>
            <person name="Shirley M."/>
            <person name="Wan K.L."/>
            <person name="Berriman M."/>
            <person name="Tomley F."/>
            <person name="Pain A."/>
        </authorList>
    </citation>
    <scope>NUCLEOTIDE SEQUENCE [LARGE SCALE GENOMIC DNA]</scope>
    <source>
        <strain evidence="4">Weybridge</strain>
    </source>
</reference>
<gene>
    <name evidence="4" type="ORF">EMWEY_00041010</name>
</gene>
<evidence type="ECO:0000313" key="5">
    <source>
        <dbReference type="Proteomes" id="UP000030763"/>
    </source>
</evidence>
<reference evidence="4" key="2">
    <citation type="submission" date="2013-10" db="EMBL/GenBank/DDBJ databases">
        <authorList>
            <person name="Aslett M."/>
        </authorList>
    </citation>
    <scope>NUCLEOTIDE SEQUENCE [LARGE SCALE GENOMIC DNA]</scope>
    <source>
        <strain evidence="4">Weybridge</strain>
    </source>
</reference>
<dbReference type="Proteomes" id="UP000030763">
    <property type="component" value="Unassembled WGS sequence"/>
</dbReference>
<name>U6MB28_EIMMA</name>
<dbReference type="EMBL" id="HG722082">
    <property type="protein sequence ID" value="CDJ61422.1"/>
    <property type="molecule type" value="Genomic_DNA"/>
</dbReference>
<keyword evidence="3" id="KW-0812">Transmembrane</keyword>
<feature type="coiled-coil region" evidence="1">
    <location>
        <begin position="250"/>
        <end position="298"/>
    </location>
</feature>
<keyword evidence="1" id="KW-0175">Coiled coil</keyword>
<keyword evidence="3" id="KW-0472">Membrane</keyword>
<keyword evidence="5" id="KW-1185">Reference proteome</keyword>
<accession>U6MB28</accession>
<feature type="transmembrane region" description="Helical" evidence="3">
    <location>
        <begin position="65"/>
        <end position="86"/>
    </location>
</feature>
<organism evidence="4 5">
    <name type="scientific">Eimeria maxima</name>
    <name type="common">Coccidian parasite</name>
    <dbReference type="NCBI Taxonomy" id="5804"/>
    <lineage>
        <taxon>Eukaryota</taxon>
        <taxon>Sar</taxon>
        <taxon>Alveolata</taxon>
        <taxon>Apicomplexa</taxon>
        <taxon>Conoidasida</taxon>
        <taxon>Coccidia</taxon>
        <taxon>Eucoccidiorida</taxon>
        <taxon>Eimeriorina</taxon>
        <taxon>Eimeriidae</taxon>
        <taxon>Eimeria</taxon>
    </lineage>
</organism>
<sequence length="500" mass="54570">MPDGSRLERGLSTHAAKNCTSEASEGGAADDLSSQATLEKQQLHALAAQRGLDAKPGSKGRFCSIGLSLFLVLVIFVSVGSVAWAFKKISPALKLAPVGRVLHLKKADVDEGLEGQNRMELLNEHLSRELIKLMQRPERLELPSQEIGGRVSGVFPGEEAAAASLDRALKALNCASAATQKDIADSYLDDVLSAYKDKGPSQFLQDMQKAVKEAAPAQEEGSPKQAEAHRARTAFLVAVLGAFTARVEGLEQLRTMAEALEGEEASLEEENPEEMVGLADLLRELQDTSQEAAEASAQQTNPVDSSVPKFKAKHLLNRIHISRQKLLTDLKVAVALLVPLNLGRDLALRDLAEPLEARGGIAILRAQTKMFNRESEMIQIAMENSVIILQLVHHLETIGQGETFLGKAFDLLGAVHRLTRERDATATQSSDFWQFLRDHWTPDVHDQLCEVLKSMDEAAEKRRLAGRSFLVTGVKKWRRSGVSQAIEVDILLLQAAIALL</sequence>
<evidence type="ECO:0000256" key="2">
    <source>
        <dbReference type="SAM" id="MobiDB-lite"/>
    </source>
</evidence>
<dbReference type="VEuPathDB" id="ToxoDB:EMWEY_00041010"/>
<evidence type="ECO:0000256" key="1">
    <source>
        <dbReference type="SAM" id="Coils"/>
    </source>
</evidence>
<dbReference type="RefSeq" id="XP_013338072.1">
    <property type="nucleotide sequence ID" value="XM_013482618.1"/>
</dbReference>
<dbReference type="GeneID" id="25338087"/>
<evidence type="ECO:0000256" key="3">
    <source>
        <dbReference type="SAM" id="Phobius"/>
    </source>
</evidence>
<keyword evidence="3" id="KW-1133">Transmembrane helix</keyword>
<feature type="compositionally biased region" description="Basic and acidic residues" evidence="2">
    <location>
        <begin position="1"/>
        <end position="11"/>
    </location>
</feature>
<dbReference type="AlphaFoldDB" id="U6MB28"/>
<protein>
    <recommendedName>
        <fullName evidence="6">Transmembrane protein</fullName>
    </recommendedName>
</protein>
<evidence type="ECO:0008006" key="6">
    <source>
        <dbReference type="Google" id="ProtNLM"/>
    </source>
</evidence>
<feature type="region of interest" description="Disordered" evidence="2">
    <location>
        <begin position="1"/>
        <end position="31"/>
    </location>
</feature>